<gene>
    <name evidence="8" type="ORF">SAMN04488515_2408</name>
</gene>
<dbReference type="PRINTS" id="PR00743">
    <property type="entry name" value="GLHYDRLASE36"/>
</dbReference>
<dbReference type="Gene3D" id="3.20.20.70">
    <property type="entry name" value="Aldolase class I"/>
    <property type="match status" value="1"/>
</dbReference>
<dbReference type="InterPro" id="IPR031704">
    <property type="entry name" value="Glyco_hydro_36_N"/>
</dbReference>
<dbReference type="GO" id="GO:0004557">
    <property type="term" value="F:alpha-galactosidase activity"/>
    <property type="evidence" value="ECO:0007669"/>
    <property type="project" value="UniProtKB-EC"/>
</dbReference>
<dbReference type="Pfam" id="PF16875">
    <property type="entry name" value="Glyco_hydro_36N"/>
    <property type="match status" value="1"/>
</dbReference>
<dbReference type="Gene3D" id="2.60.40.1180">
    <property type="entry name" value="Golgi alpha-mannosidase II"/>
    <property type="match status" value="1"/>
</dbReference>
<evidence type="ECO:0000256" key="5">
    <source>
        <dbReference type="SAM" id="MobiDB-lite"/>
    </source>
</evidence>
<evidence type="ECO:0000256" key="2">
    <source>
        <dbReference type="ARBA" id="ARBA00012755"/>
    </source>
</evidence>
<dbReference type="InterPro" id="IPR017853">
    <property type="entry name" value="GH"/>
</dbReference>
<evidence type="ECO:0000313" key="9">
    <source>
        <dbReference type="Proteomes" id="UP000199167"/>
    </source>
</evidence>
<comment type="catalytic activity">
    <reaction evidence="1">
        <text>Hydrolysis of terminal, non-reducing alpha-D-galactose residues in alpha-D-galactosides, including galactose oligosaccharides, galactomannans and galactolipids.</text>
        <dbReference type="EC" id="3.2.1.22"/>
    </reaction>
</comment>
<feature type="compositionally biased region" description="Low complexity" evidence="5">
    <location>
        <begin position="1"/>
        <end position="17"/>
    </location>
</feature>
<dbReference type="EMBL" id="FOIZ01000002">
    <property type="protein sequence ID" value="SEW37909.1"/>
    <property type="molecule type" value="Genomic_DNA"/>
</dbReference>
<evidence type="ECO:0000259" key="6">
    <source>
        <dbReference type="Pfam" id="PF16874"/>
    </source>
</evidence>
<keyword evidence="9" id="KW-1185">Reference proteome</keyword>
<organism evidence="8 9">
    <name type="scientific">Cognatiyoonia koreensis</name>
    <dbReference type="NCBI Taxonomy" id="364200"/>
    <lineage>
        <taxon>Bacteria</taxon>
        <taxon>Pseudomonadati</taxon>
        <taxon>Pseudomonadota</taxon>
        <taxon>Alphaproteobacteria</taxon>
        <taxon>Rhodobacterales</taxon>
        <taxon>Paracoccaceae</taxon>
        <taxon>Cognatiyoonia</taxon>
    </lineage>
</organism>
<dbReference type="STRING" id="364200.SAMN04488515_2408"/>
<dbReference type="PANTHER" id="PTHR43053:SF3">
    <property type="entry name" value="ALPHA-GALACTOSIDASE C-RELATED"/>
    <property type="match status" value="1"/>
</dbReference>
<accession>A0A1I0RB20</accession>
<dbReference type="FunFam" id="3.20.20.70:FF:000118">
    <property type="entry name" value="Alpha-galactosidase"/>
    <property type="match status" value="1"/>
</dbReference>
<dbReference type="InterPro" id="IPR050985">
    <property type="entry name" value="Alpha-glycosidase_related"/>
</dbReference>
<dbReference type="InterPro" id="IPR013780">
    <property type="entry name" value="Glyco_hydro_b"/>
</dbReference>
<dbReference type="SUPFAM" id="SSF51445">
    <property type="entry name" value="(Trans)glycosidases"/>
    <property type="match status" value="1"/>
</dbReference>
<protein>
    <recommendedName>
        <fullName evidence="2">alpha-galactosidase</fullName>
        <ecNumber evidence="2">3.2.1.22</ecNumber>
    </recommendedName>
</protein>
<dbReference type="CDD" id="cd14791">
    <property type="entry name" value="GH36"/>
    <property type="match status" value="1"/>
</dbReference>
<evidence type="ECO:0000256" key="4">
    <source>
        <dbReference type="ARBA" id="ARBA00023295"/>
    </source>
</evidence>
<reference evidence="8 9" key="1">
    <citation type="submission" date="2016-10" db="EMBL/GenBank/DDBJ databases">
        <authorList>
            <person name="de Groot N.N."/>
        </authorList>
    </citation>
    <scope>NUCLEOTIDE SEQUENCE [LARGE SCALE GENOMIC DNA]</scope>
    <source>
        <strain evidence="8 9">DSM 17925</strain>
    </source>
</reference>
<dbReference type="EC" id="3.2.1.22" evidence="2"/>
<feature type="region of interest" description="Disordered" evidence="5">
    <location>
        <begin position="1"/>
        <end position="29"/>
    </location>
</feature>
<evidence type="ECO:0000256" key="1">
    <source>
        <dbReference type="ARBA" id="ARBA00001255"/>
    </source>
</evidence>
<dbReference type="InterPro" id="IPR038417">
    <property type="entry name" value="Alpga-gal_N_sf"/>
</dbReference>
<name>A0A1I0RB20_9RHOB</name>
<dbReference type="Proteomes" id="UP000199167">
    <property type="component" value="Unassembled WGS sequence"/>
</dbReference>
<evidence type="ECO:0000259" key="7">
    <source>
        <dbReference type="Pfam" id="PF16875"/>
    </source>
</evidence>
<proteinExistence type="predicted"/>
<dbReference type="InterPro" id="IPR002252">
    <property type="entry name" value="Glyco_hydro_36"/>
</dbReference>
<dbReference type="GO" id="GO:0016052">
    <property type="term" value="P:carbohydrate catabolic process"/>
    <property type="evidence" value="ECO:0007669"/>
    <property type="project" value="InterPro"/>
</dbReference>
<dbReference type="Pfam" id="PF16874">
    <property type="entry name" value="Glyco_hydro_36C"/>
    <property type="match status" value="1"/>
</dbReference>
<dbReference type="PANTHER" id="PTHR43053">
    <property type="entry name" value="GLYCOSIDASE FAMILY 31"/>
    <property type="match status" value="1"/>
</dbReference>
<dbReference type="Pfam" id="PF02065">
    <property type="entry name" value="Melibiase"/>
    <property type="match status" value="1"/>
</dbReference>
<feature type="domain" description="Glycosyl hydrolase family 36 N-terminal" evidence="7">
    <location>
        <begin position="51"/>
        <end position="268"/>
    </location>
</feature>
<keyword evidence="4" id="KW-0326">Glycosidase</keyword>
<evidence type="ECO:0000256" key="3">
    <source>
        <dbReference type="ARBA" id="ARBA00022801"/>
    </source>
</evidence>
<evidence type="ECO:0000313" key="8">
    <source>
        <dbReference type="EMBL" id="SEW37909.1"/>
    </source>
</evidence>
<feature type="domain" description="Glycosyl hydrolase family 36 C-terminal" evidence="6">
    <location>
        <begin position="629"/>
        <end position="706"/>
    </location>
</feature>
<keyword evidence="3" id="KW-0378">Hydrolase</keyword>
<dbReference type="InterPro" id="IPR013785">
    <property type="entry name" value="Aldolase_TIM"/>
</dbReference>
<sequence>MTTRLTDAGADATASTAMKQASSSGAPVPHVWRMDDGRQTLVLASVNDRLAQVVYWGATLPADENLYTVMAAHVIDVTGGMLDENPDLSICPEAIRSFPGQPGLIVRDTDGTPLLPKFCLESAIQNGTLELVYADKENGLTLTALFSVDTQSHMITCQHTLDATRPVHLHWLSAPVLPAPQQSDEMIDVSGRWCGEFQLSRTAWSAGMRYRENRTGRTGHEHFPGLLIPCIGTTNTQGECYGFHYGWSGGHKMIAEELQDGRRQIQFGHAARMETAPATQFKTAPLYITYSDTGLNGCATSFQRHLRDRIVTWPKPGKPRPVHYNCWEAVYFDHKLPVLREIADRAAALGAERFVLDDGWFGNRDDDTRSLSDWEVDPRKYPDGLTPLVEHVHALGMTFGIWFEPEMINEDSDIHRAHPDWVFGSEDQTLGRQQKALNMALPAVRDFLYDRMSKILRETDIDYIKWDHNRVLPMPDAAQTRGSYALIDRLRADFPHVEIESCASGGGRIDFGIMARTQRVWLSDSNDALERLRIQHDAALFLPLAVTGSHVGPRICHTSGRVLDISFRAWVAAQRHMGFEMDPRELTDYEARVLTEITSWWKHHRHWMYQADILRLDSADPAVIAEQQLARDGSRFVVFAGKAATSAQIAPRPLRLTELDPNATYRISLANRETASHLSRGTTALKTQALDLSGSYLMRTGVTLPWSFPERMWVIEGERL</sequence>
<dbReference type="Gene3D" id="2.70.98.60">
    <property type="entry name" value="alpha-galactosidase from lactobacil brevis"/>
    <property type="match status" value="1"/>
</dbReference>
<dbReference type="AlphaFoldDB" id="A0A1I0RB20"/>
<dbReference type="InterPro" id="IPR031705">
    <property type="entry name" value="Glyco_hydro_36_C"/>
</dbReference>